<accession>A0A382EP74</accession>
<name>A0A382EP74_9ZZZZ</name>
<evidence type="ECO:0000313" key="1">
    <source>
        <dbReference type="EMBL" id="SVB52596.1"/>
    </source>
</evidence>
<protein>
    <submittedName>
        <fullName evidence="1">Uncharacterized protein</fullName>
    </submittedName>
</protein>
<dbReference type="AlphaFoldDB" id="A0A382EP74"/>
<reference evidence="1" key="1">
    <citation type="submission" date="2018-05" db="EMBL/GenBank/DDBJ databases">
        <authorList>
            <person name="Lanie J.A."/>
            <person name="Ng W.-L."/>
            <person name="Kazmierczak K.M."/>
            <person name="Andrzejewski T.M."/>
            <person name="Davidsen T.M."/>
            <person name="Wayne K.J."/>
            <person name="Tettelin H."/>
            <person name="Glass J.I."/>
            <person name="Rusch D."/>
            <person name="Podicherti R."/>
            <person name="Tsui H.-C.T."/>
            <person name="Winkler M.E."/>
        </authorList>
    </citation>
    <scope>NUCLEOTIDE SEQUENCE</scope>
</reference>
<dbReference type="EMBL" id="UINC01045620">
    <property type="protein sequence ID" value="SVB52596.1"/>
    <property type="molecule type" value="Genomic_DNA"/>
</dbReference>
<organism evidence="1">
    <name type="scientific">marine metagenome</name>
    <dbReference type="NCBI Taxonomy" id="408172"/>
    <lineage>
        <taxon>unclassified sequences</taxon>
        <taxon>metagenomes</taxon>
        <taxon>ecological metagenomes</taxon>
    </lineage>
</organism>
<proteinExistence type="predicted"/>
<sequence>MRFYGFAADSKHERVTFTTAVVSAQC</sequence>
<gene>
    <name evidence="1" type="ORF">METZ01_LOCUS205450</name>
</gene>